<keyword evidence="3" id="KW-0233">DNA recombination</keyword>
<evidence type="ECO:0000313" key="9">
    <source>
        <dbReference type="Proteomes" id="UP000271626"/>
    </source>
</evidence>
<dbReference type="Gene3D" id="1.10.150.130">
    <property type="match status" value="1"/>
</dbReference>
<proteinExistence type="inferred from homology"/>
<reference evidence="8 9" key="1">
    <citation type="submission" date="2018-12" db="EMBL/GenBank/DDBJ databases">
        <authorList>
            <consortium name="Pathogen Informatics"/>
        </authorList>
    </citation>
    <scope>NUCLEOTIDE SEQUENCE [LARGE SCALE GENOMIC DNA]</scope>
    <source>
        <strain evidence="8 9">NCTC10741</strain>
    </source>
</reference>
<sequence length="391" mass="43022">MSQQRRNRRAGVEDRWRRADGTPSAKAGKGSRWRARYVDAGGGEHEKLFARKVDAQKWLDGQTAAIVGGTHIAPRDAALTFHEWAEQWLAGYAVNRKSTLRQAKSHVKRIEETFGDTPIRDIRPSSVKTWVAALQREGMAASTVHAYHSRLRRILDDAVHDGYLPRNPCSKRTAPPMGKTKVYVATTEQVWAVADAVPAHYRAAVLLGAFAGLRVSEAVAVRTHEDVDFIRGIVHPREQWTADDPRSPLKTEGSEAAVPIPNELTLELAASVKRWPGETLVTDGATGARVGPWRIEAAIRDARSTVEGLPETFVFHDLRHYFASALIAGGADIKTVQARLRHAKASTTLDVYGHLFPDADESTRAVIAGIFKARADSLRTAAGQLRATDQE</sequence>
<dbReference type="InterPro" id="IPR044068">
    <property type="entry name" value="CB"/>
</dbReference>
<comment type="similarity">
    <text evidence="1">Belongs to the 'phage' integrase family.</text>
</comment>
<dbReference type="CDD" id="cd01189">
    <property type="entry name" value="INT_ICEBs1_C_like"/>
    <property type="match status" value="1"/>
</dbReference>
<dbReference type="InterPro" id="IPR010998">
    <property type="entry name" value="Integrase_recombinase_N"/>
</dbReference>
<dbReference type="InterPro" id="IPR013762">
    <property type="entry name" value="Integrase-like_cat_sf"/>
</dbReference>
<dbReference type="Pfam" id="PF13102">
    <property type="entry name" value="Phage_int_SAM_5"/>
    <property type="match status" value="1"/>
</dbReference>
<feature type="domain" description="Tyr recombinase" evidence="6">
    <location>
        <begin position="180"/>
        <end position="365"/>
    </location>
</feature>
<dbReference type="EMBL" id="LR131273">
    <property type="protein sequence ID" value="VDR40100.1"/>
    <property type="molecule type" value="Genomic_DNA"/>
</dbReference>
<dbReference type="PANTHER" id="PTHR30349">
    <property type="entry name" value="PHAGE INTEGRASE-RELATED"/>
    <property type="match status" value="1"/>
</dbReference>
<dbReference type="GO" id="GO:0015074">
    <property type="term" value="P:DNA integration"/>
    <property type="evidence" value="ECO:0007669"/>
    <property type="project" value="InterPro"/>
</dbReference>
<accession>A0A3P8MC34</accession>
<dbReference type="InterPro" id="IPR002104">
    <property type="entry name" value="Integrase_catalytic"/>
</dbReference>
<keyword evidence="2 4" id="KW-0238">DNA-binding</keyword>
<dbReference type="PROSITE" id="PS51900">
    <property type="entry name" value="CB"/>
    <property type="match status" value="1"/>
</dbReference>
<evidence type="ECO:0000256" key="2">
    <source>
        <dbReference type="ARBA" id="ARBA00023125"/>
    </source>
</evidence>
<evidence type="ECO:0000256" key="3">
    <source>
        <dbReference type="ARBA" id="ARBA00023172"/>
    </source>
</evidence>
<evidence type="ECO:0000256" key="1">
    <source>
        <dbReference type="ARBA" id="ARBA00008857"/>
    </source>
</evidence>
<evidence type="ECO:0000256" key="5">
    <source>
        <dbReference type="SAM" id="MobiDB-lite"/>
    </source>
</evidence>
<evidence type="ECO:0000256" key="4">
    <source>
        <dbReference type="PROSITE-ProRule" id="PRU01248"/>
    </source>
</evidence>
<dbReference type="Gene3D" id="1.10.443.10">
    <property type="entry name" value="Intergrase catalytic core"/>
    <property type="match status" value="1"/>
</dbReference>
<dbReference type="InterPro" id="IPR011010">
    <property type="entry name" value="DNA_brk_join_enz"/>
</dbReference>
<dbReference type="InterPro" id="IPR050090">
    <property type="entry name" value="Tyrosine_recombinase_XerCD"/>
</dbReference>
<evidence type="ECO:0000259" key="6">
    <source>
        <dbReference type="PROSITE" id="PS51898"/>
    </source>
</evidence>
<dbReference type="SUPFAM" id="SSF56349">
    <property type="entry name" value="DNA breaking-rejoining enzymes"/>
    <property type="match status" value="1"/>
</dbReference>
<gene>
    <name evidence="8" type="ORF">NCTC10741_03254</name>
</gene>
<dbReference type="PROSITE" id="PS51898">
    <property type="entry name" value="TYR_RECOMBINASE"/>
    <property type="match status" value="1"/>
</dbReference>
<dbReference type="GO" id="GO:0003677">
    <property type="term" value="F:DNA binding"/>
    <property type="evidence" value="ECO:0007669"/>
    <property type="project" value="UniProtKB-UniRule"/>
</dbReference>
<protein>
    <submittedName>
        <fullName evidence="8">Site-specific tyrosine recombinase XerC</fullName>
    </submittedName>
</protein>
<dbReference type="AlphaFoldDB" id="A0A3P8MC34"/>
<dbReference type="RefSeq" id="WP_126197128.1">
    <property type="nucleotide sequence ID" value="NZ_CP085954.1"/>
</dbReference>
<dbReference type="Proteomes" id="UP000271626">
    <property type="component" value="Chromosome"/>
</dbReference>
<feature type="domain" description="Core-binding (CB)" evidence="7">
    <location>
        <begin position="79"/>
        <end position="159"/>
    </location>
</feature>
<dbReference type="InterPro" id="IPR025269">
    <property type="entry name" value="SAM-like_dom"/>
</dbReference>
<organism evidence="8 9">
    <name type="scientific">Tsukamurella paurometabola</name>
    <name type="common">Corynebacterium paurometabolum</name>
    <dbReference type="NCBI Taxonomy" id="2061"/>
    <lineage>
        <taxon>Bacteria</taxon>
        <taxon>Bacillati</taxon>
        <taxon>Actinomycetota</taxon>
        <taxon>Actinomycetes</taxon>
        <taxon>Mycobacteriales</taxon>
        <taxon>Tsukamurellaceae</taxon>
        <taxon>Tsukamurella</taxon>
    </lineage>
</organism>
<dbReference type="Pfam" id="PF00589">
    <property type="entry name" value="Phage_integrase"/>
    <property type="match status" value="1"/>
</dbReference>
<name>A0A3P8MC34_TSUPA</name>
<dbReference type="GO" id="GO:0006310">
    <property type="term" value="P:DNA recombination"/>
    <property type="evidence" value="ECO:0007669"/>
    <property type="project" value="UniProtKB-KW"/>
</dbReference>
<evidence type="ECO:0000259" key="7">
    <source>
        <dbReference type="PROSITE" id="PS51900"/>
    </source>
</evidence>
<dbReference type="PANTHER" id="PTHR30349:SF64">
    <property type="entry name" value="PROPHAGE INTEGRASE INTD-RELATED"/>
    <property type="match status" value="1"/>
</dbReference>
<dbReference type="OrthoDB" id="1822491at2"/>
<feature type="compositionally biased region" description="Basic and acidic residues" evidence="5">
    <location>
        <begin position="10"/>
        <end position="20"/>
    </location>
</feature>
<evidence type="ECO:0000313" key="8">
    <source>
        <dbReference type="EMBL" id="VDR40100.1"/>
    </source>
</evidence>
<feature type="region of interest" description="Disordered" evidence="5">
    <location>
        <begin position="1"/>
        <end position="32"/>
    </location>
</feature>